<accession>A0ABU1T6I2</accession>
<dbReference type="EMBL" id="JAVDUU010000001">
    <property type="protein sequence ID" value="MDR6941001.1"/>
    <property type="molecule type" value="Genomic_DNA"/>
</dbReference>
<reference evidence="1 2" key="1">
    <citation type="submission" date="2023-07" db="EMBL/GenBank/DDBJ databases">
        <title>Sorghum-associated microbial communities from plants grown in Nebraska, USA.</title>
        <authorList>
            <person name="Schachtman D."/>
        </authorList>
    </citation>
    <scope>NUCLEOTIDE SEQUENCE [LARGE SCALE GENOMIC DNA]</scope>
    <source>
        <strain evidence="1 2">3262</strain>
    </source>
</reference>
<dbReference type="Proteomes" id="UP001247620">
    <property type="component" value="Unassembled WGS sequence"/>
</dbReference>
<evidence type="ECO:0000313" key="2">
    <source>
        <dbReference type="Proteomes" id="UP001247620"/>
    </source>
</evidence>
<protein>
    <recommendedName>
        <fullName evidence="3">Neutral/alkaline non-lysosomal ceramidase, N-terminal</fullName>
    </recommendedName>
</protein>
<evidence type="ECO:0000313" key="1">
    <source>
        <dbReference type="EMBL" id="MDR6941001.1"/>
    </source>
</evidence>
<proteinExistence type="predicted"/>
<comment type="caution">
    <text evidence="1">The sequence shown here is derived from an EMBL/GenBank/DDBJ whole genome shotgun (WGS) entry which is preliminary data.</text>
</comment>
<name>A0ABU1T6I2_9SPHI</name>
<dbReference type="RefSeq" id="WP_310092273.1">
    <property type="nucleotide sequence ID" value="NZ_JAVDUU010000001.1"/>
</dbReference>
<sequence>MTLPQLFAGTSVTDITPPLEVGLLTSSVNGLYEPFESVRLPLKARVLVLRWDSEIVALVSTDLIALNDTAVGGWDKFKQGMTDSIDPDKIIFTCTHTHNAPESVALSDLYLTEIYQFWLAQVQFRIKEAIKLAVAAARPCTLSFFYDELNNFSMQRRIKTPGGIIMSDSIQPIAPQLLDLPPVDRRVKTIRFYDEDGKGVATVVQAICHPVHEMCMKHISSEFPGEMCRALELSAQNGMPMFLNGAAGDTNPPTVSMGPLYAHRHGLALAKTVLNGQNEAGINHADFAFSRSALQLGVRQGTGVVNKLDALARFSAIKLGSLAIVFLPGEPFVETALEIEKNSPFAYTIVAAYGENNIGYIPTQEALQLGGYEAGPGKWSYMEAGADRVVSNEALRLLNELYNK</sequence>
<organism evidence="1 2">
    <name type="scientific">Mucilaginibacter pocheonensis</name>
    <dbReference type="NCBI Taxonomy" id="398050"/>
    <lineage>
        <taxon>Bacteria</taxon>
        <taxon>Pseudomonadati</taxon>
        <taxon>Bacteroidota</taxon>
        <taxon>Sphingobacteriia</taxon>
        <taxon>Sphingobacteriales</taxon>
        <taxon>Sphingobacteriaceae</taxon>
        <taxon>Mucilaginibacter</taxon>
    </lineage>
</organism>
<keyword evidence="2" id="KW-1185">Reference proteome</keyword>
<evidence type="ECO:0008006" key="3">
    <source>
        <dbReference type="Google" id="ProtNLM"/>
    </source>
</evidence>
<gene>
    <name evidence="1" type="ORF">J2W55_000829</name>
</gene>